<sequence length="60" mass="7016">MSKSKRDPVVTLSKKKGMDHKENIVTSFENMRNPKFKQLGEQLKSTSRCLIMFHFIKFIG</sequence>
<protein>
    <submittedName>
        <fullName evidence="1">Uncharacterized protein</fullName>
    </submittedName>
</protein>
<dbReference type="EMBL" id="CM007894">
    <property type="protein sequence ID" value="OTG25625.1"/>
    <property type="molecule type" value="Genomic_DNA"/>
</dbReference>
<dbReference type="InParanoid" id="A0A251UQK8"/>
<evidence type="ECO:0000313" key="1">
    <source>
        <dbReference type="EMBL" id="OTG25625.1"/>
    </source>
</evidence>
<gene>
    <name evidence="1" type="ORF">HannXRQ_Chr05g0149671</name>
</gene>
<evidence type="ECO:0000313" key="2">
    <source>
        <dbReference type="Proteomes" id="UP000215914"/>
    </source>
</evidence>
<organism evidence="1 2">
    <name type="scientific">Helianthus annuus</name>
    <name type="common">Common sunflower</name>
    <dbReference type="NCBI Taxonomy" id="4232"/>
    <lineage>
        <taxon>Eukaryota</taxon>
        <taxon>Viridiplantae</taxon>
        <taxon>Streptophyta</taxon>
        <taxon>Embryophyta</taxon>
        <taxon>Tracheophyta</taxon>
        <taxon>Spermatophyta</taxon>
        <taxon>Magnoliopsida</taxon>
        <taxon>eudicotyledons</taxon>
        <taxon>Gunneridae</taxon>
        <taxon>Pentapetalae</taxon>
        <taxon>asterids</taxon>
        <taxon>campanulids</taxon>
        <taxon>Asterales</taxon>
        <taxon>Asteraceae</taxon>
        <taxon>Asteroideae</taxon>
        <taxon>Heliantheae alliance</taxon>
        <taxon>Heliantheae</taxon>
        <taxon>Helianthus</taxon>
    </lineage>
</organism>
<proteinExistence type="predicted"/>
<accession>A0A251UQK8</accession>
<keyword evidence="2" id="KW-1185">Reference proteome</keyword>
<dbReference type="Proteomes" id="UP000215914">
    <property type="component" value="Chromosome 5"/>
</dbReference>
<reference evidence="2" key="1">
    <citation type="journal article" date="2017" name="Nature">
        <title>The sunflower genome provides insights into oil metabolism, flowering and Asterid evolution.</title>
        <authorList>
            <person name="Badouin H."/>
            <person name="Gouzy J."/>
            <person name="Grassa C.J."/>
            <person name="Murat F."/>
            <person name="Staton S.E."/>
            <person name="Cottret L."/>
            <person name="Lelandais-Briere C."/>
            <person name="Owens G.L."/>
            <person name="Carrere S."/>
            <person name="Mayjonade B."/>
            <person name="Legrand L."/>
            <person name="Gill N."/>
            <person name="Kane N.C."/>
            <person name="Bowers J.E."/>
            <person name="Hubner S."/>
            <person name="Bellec A."/>
            <person name="Berard A."/>
            <person name="Berges H."/>
            <person name="Blanchet N."/>
            <person name="Boniface M.C."/>
            <person name="Brunel D."/>
            <person name="Catrice O."/>
            <person name="Chaidir N."/>
            <person name="Claudel C."/>
            <person name="Donnadieu C."/>
            <person name="Faraut T."/>
            <person name="Fievet G."/>
            <person name="Helmstetter N."/>
            <person name="King M."/>
            <person name="Knapp S.J."/>
            <person name="Lai Z."/>
            <person name="Le Paslier M.C."/>
            <person name="Lippi Y."/>
            <person name="Lorenzon L."/>
            <person name="Mandel J.R."/>
            <person name="Marage G."/>
            <person name="Marchand G."/>
            <person name="Marquand E."/>
            <person name="Bret-Mestries E."/>
            <person name="Morien E."/>
            <person name="Nambeesan S."/>
            <person name="Nguyen T."/>
            <person name="Pegot-Espagnet P."/>
            <person name="Pouilly N."/>
            <person name="Raftis F."/>
            <person name="Sallet E."/>
            <person name="Schiex T."/>
            <person name="Thomas J."/>
            <person name="Vandecasteele C."/>
            <person name="Vares D."/>
            <person name="Vear F."/>
            <person name="Vautrin S."/>
            <person name="Crespi M."/>
            <person name="Mangin B."/>
            <person name="Burke J.M."/>
            <person name="Salse J."/>
            <person name="Munos S."/>
            <person name="Vincourt P."/>
            <person name="Rieseberg L.H."/>
            <person name="Langlade N.B."/>
        </authorList>
    </citation>
    <scope>NUCLEOTIDE SEQUENCE [LARGE SCALE GENOMIC DNA]</scope>
    <source>
        <strain evidence="2">cv. SF193</strain>
    </source>
</reference>
<name>A0A251UQK8_HELAN</name>
<dbReference type="AlphaFoldDB" id="A0A251UQK8"/>